<proteinExistence type="predicted"/>
<dbReference type="AlphaFoldDB" id="A0AA88WYF8"/>
<feature type="domain" description="Transposase (putative) gypsy type" evidence="2">
    <location>
        <begin position="100"/>
        <end position="143"/>
    </location>
</feature>
<gene>
    <name evidence="3" type="ORF">RJ639_031662</name>
</gene>
<keyword evidence="4" id="KW-1185">Reference proteome</keyword>
<dbReference type="Pfam" id="PF04195">
    <property type="entry name" value="Transposase_28"/>
    <property type="match status" value="1"/>
</dbReference>
<feature type="compositionally biased region" description="Polar residues" evidence="1">
    <location>
        <begin position="23"/>
        <end position="44"/>
    </location>
</feature>
<reference evidence="3" key="1">
    <citation type="submission" date="2022-12" db="EMBL/GenBank/DDBJ databases">
        <title>Draft genome assemblies for two species of Escallonia (Escalloniales).</title>
        <authorList>
            <person name="Chanderbali A."/>
            <person name="Dervinis C."/>
            <person name="Anghel I."/>
            <person name="Soltis D."/>
            <person name="Soltis P."/>
            <person name="Zapata F."/>
        </authorList>
    </citation>
    <scope>NUCLEOTIDE SEQUENCE</scope>
    <source>
        <strain evidence="3">UCBG64.0493</strain>
        <tissue evidence="3">Leaf</tissue>
    </source>
</reference>
<sequence length="144" mass="16419">MSETSTYFEENIVVSSSSSSSSEWVPTSKSEVGTSNPQLPQPSTRDVKDQVEDKANPKPWYTADEKSNKMSTVPEGWYSRLSSLQEPANYGTKFEIGIYEEQVKSGYRLPLDFFALRFVEHYHMAPWQLVPNGWRKLAGLIYLV</sequence>
<evidence type="ECO:0000313" key="3">
    <source>
        <dbReference type="EMBL" id="KAK3036597.1"/>
    </source>
</evidence>
<comment type="caution">
    <text evidence="3">The sequence shown here is derived from an EMBL/GenBank/DDBJ whole genome shotgun (WGS) entry which is preliminary data.</text>
</comment>
<name>A0AA88WYF8_9ASTE</name>
<feature type="compositionally biased region" description="Basic and acidic residues" evidence="1">
    <location>
        <begin position="45"/>
        <end position="56"/>
    </location>
</feature>
<dbReference type="EMBL" id="JAVXUP010000143">
    <property type="protein sequence ID" value="KAK3036597.1"/>
    <property type="molecule type" value="Genomic_DNA"/>
</dbReference>
<feature type="region of interest" description="Disordered" evidence="1">
    <location>
        <begin position="1"/>
        <end position="67"/>
    </location>
</feature>
<dbReference type="InterPro" id="IPR007321">
    <property type="entry name" value="Transposase_28"/>
</dbReference>
<evidence type="ECO:0000313" key="4">
    <source>
        <dbReference type="Proteomes" id="UP001188597"/>
    </source>
</evidence>
<protein>
    <recommendedName>
        <fullName evidence="2">Transposase (putative) gypsy type domain-containing protein</fullName>
    </recommendedName>
</protein>
<evidence type="ECO:0000256" key="1">
    <source>
        <dbReference type="SAM" id="MobiDB-lite"/>
    </source>
</evidence>
<organism evidence="3 4">
    <name type="scientific">Escallonia herrerae</name>
    <dbReference type="NCBI Taxonomy" id="1293975"/>
    <lineage>
        <taxon>Eukaryota</taxon>
        <taxon>Viridiplantae</taxon>
        <taxon>Streptophyta</taxon>
        <taxon>Embryophyta</taxon>
        <taxon>Tracheophyta</taxon>
        <taxon>Spermatophyta</taxon>
        <taxon>Magnoliopsida</taxon>
        <taxon>eudicotyledons</taxon>
        <taxon>Gunneridae</taxon>
        <taxon>Pentapetalae</taxon>
        <taxon>asterids</taxon>
        <taxon>campanulids</taxon>
        <taxon>Escalloniales</taxon>
        <taxon>Escalloniaceae</taxon>
        <taxon>Escallonia</taxon>
    </lineage>
</organism>
<dbReference type="Proteomes" id="UP001188597">
    <property type="component" value="Unassembled WGS sequence"/>
</dbReference>
<accession>A0AA88WYF8</accession>
<evidence type="ECO:0000259" key="2">
    <source>
        <dbReference type="Pfam" id="PF04195"/>
    </source>
</evidence>